<proteinExistence type="predicted"/>
<dbReference type="GO" id="GO:0016791">
    <property type="term" value="F:phosphatase activity"/>
    <property type="evidence" value="ECO:0007669"/>
    <property type="project" value="TreeGrafter"/>
</dbReference>
<dbReference type="Pfam" id="PF03162">
    <property type="entry name" value="Y_phosphatase2"/>
    <property type="match status" value="1"/>
</dbReference>
<dbReference type="PANTHER" id="PTHR31126">
    <property type="entry name" value="TYROSINE-PROTEIN PHOSPHATASE"/>
    <property type="match status" value="1"/>
</dbReference>
<evidence type="ECO:0000313" key="2">
    <source>
        <dbReference type="Proteomes" id="UP000751190"/>
    </source>
</evidence>
<comment type="caution">
    <text evidence="1">The sequence shown here is derived from an EMBL/GenBank/DDBJ whole genome shotgun (WGS) entry which is preliminary data.</text>
</comment>
<gene>
    <name evidence="1" type="ORF">KFE25_002550</name>
</gene>
<dbReference type="Proteomes" id="UP000751190">
    <property type="component" value="Unassembled WGS sequence"/>
</dbReference>
<keyword evidence="2" id="KW-1185">Reference proteome</keyword>
<dbReference type="PANTHER" id="PTHR31126:SF14">
    <property type="entry name" value="TYROSINE-PROTEIN PHOSPHATASE OCA6-RELATED"/>
    <property type="match status" value="1"/>
</dbReference>
<dbReference type="EMBL" id="JAGTXO010000044">
    <property type="protein sequence ID" value="KAG8459143.1"/>
    <property type="molecule type" value="Genomic_DNA"/>
</dbReference>
<protein>
    <submittedName>
        <fullName evidence="1">Uncharacterized protein</fullName>
    </submittedName>
</protein>
<dbReference type="OrthoDB" id="6375174at2759"/>
<organism evidence="1 2">
    <name type="scientific">Diacronema lutheri</name>
    <name type="common">Unicellular marine alga</name>
    <name type="synonym">Monochrysis lutheri</name>
    <dbReference type="NCBI Taxonomy" id="2081491"/>
    <lineage>
        <taxon>Eukaryota</taxon>
        <taxon>Haptista</taxon>
        <taxon>Haptophyta</taxon>
        <taxon>Pavlovophyceae</taxon>
        <taxon>Pavlovales</taxon>
        <taxon>Pavlovaceae</taxon>
        <taxon>Diacronema</taxon>
    </lineage>
</organism>
<dbReference type="Gene3D" id="3.90.190.10">
    <property type="entry name" value="Protein tyrosine phosphatase superfamily"/>
    <property type="match status" value="1"/>
</dbReference>
<name>A0A8J6C966_DIALT</name>
<dbReference type="AlphaFoldDB" id="A0A8J6C966"/>
<dbReference type="InterPro" id="IPR029021">
    <property type="entry name" value="Prot-tyrosine_phosphatase-like"/>
</dbReference>
<evidence type="ECO:0000313" key="1">
    <source>
        <dbReference type="EMBL" id="KAG8459143.1"/>
    </source>
</evidence>
<dbReference type="InterPro" id="IPR004861">
    <property type="entry name" value="Siw14-like"/>
</dbReference>
<dbReference type="SUPFAM" id="SSF52799">
    <property type="entry name" value="(Phosphotyrosine protein) phosphatases II"/>
    <property type="match status" value="1"/>
</dbReference>
<accession>A0A8J6C966</accession>
<sequence length="243" mass="26665">MAASGIQARVPLVPPLRFATVDERVHRGAYPTLANFRFLRRLELRTLVSLLPEQPSTDLLHFCAHERIRHHYVPIEKSEPAGLTVAAVSEVLKLMMLEENLPVYVHCMDGFVTTGVIMMCVRKLQLWSSAVAQIEFGRFSRTRGEQLAAPASAPLQFVDAFPVDQAFADFIAQHELAGGLSGWCMRVALFKGASAREASADALGADAALSRAPRARRTTDTAHTFSSALEALSLEGLPISKRR</sequence>
<reference evidence="1" key="1">
    <citation type="submission" date="2021-05" db="EMBL/GenBank/DDBJ databases">
        <title>The genome of the haptophyte Pavlova lutheri (Diacronema luteri, Pavlovales) - a model for lipid biosynthesis in eukaryotic algae.</title>
        <authorList>
            <person name="Hulatt C.J."/>
            <person name="Posewitz M.C."/>
        </authorList>
    </citation>
    <scope>NUCLEOTIDE SEQUENCE</scope>
    <source>
        <strain evidence="1">NIVA-4/92</strain>
    </source>
</reference>